<comment type="caution">
    <text evidence="1">The sequence shown here is derived from an EMBL/GenBank/DDBJ whole genome shotgun (WGS) entry which is preliminary data.</text>
</comment>
<dbReference type="AlphaFoldDB" id="A0A9X1CRA6"/>
<accession>A0A9X1CRA6</accession>
<gene>
    <name evidence="1" type="ORF">J8641_03995</name>
</gene>
<dbReference type="EMBL" id="JAGJWT010000002">
    <property type="protein sequence ID" value="MBS9339992.1"/>
    <property type="molecule type" value="Genomic_DNA"/>
</dbReference>
<dbReference type="NCBIfam" id="TIGR01053">
    <property type="entry name" value="LSD1"/>
    <property type="match status" value="1"/>
</dbReference>
<dbReference type="RefSeq" id="WP_214037444.1">
    <property type="nucleotide sequence ID" value="NZ_JAGJWT010000002.1"/>
</dbReference>
<dbReference type="InterPro" id="IPR019294">
    <property type="entry name" value="Translation_reg_Com"/>
</dbReference>
<dbReference type="GO" id="GO:0003677">
    <property type="term" value="F:DNA binding"/>
    <property type="evidence" value="ECO:0007669"/>
    <property type="project" value="UniProtKB-KW"/>
</dbReference>
<reference evidence="1" key="1">
    <citation type="submission" date="2021-04" db="EMBL/GenBank/DDBJ databases">
        <title>Genomic characterization of endocarditis-associated Neisseria elongata subsp. nitroreducens.</title>
        <authorList>
            <person name="Schorner M."/>
            <person name="Passarelli-Araujo H."/>
            <person name="Scheffer M."/>
            <person name="Barazzetti F."/>
            <person name="Martins J."/>
            <person name="Machado H."/>
            <person name="Palmeiro J."/>
            <person name="Bazzo M."/>
        </authorList>
    </citation>
    <scope>NUCLEOTIDE SEQUENCE</scope>
    <source>
        <strain evidence="1">Nel_M001</strain>
    </source>
</reference>
<keyword evidence="1" id="KW-0238">DNA-binding</keyword>
<protein>
    <submittedName>
        <fullName evidence="1">Com family DNA-binding transcriptional regulator</fullName>
    </submittedName>
</protein>
<dbReference type="Pfam" id="PF10122">
    <property type="entry name" value="Zn_ribbon_Com"/>
    <property type="match status" value="1"/>
</dbReference>
<dbReference type="Proteomes" id="UP000708805">
    <property type="component" value="Unassembled WGS sequence"/>
</dbReference>
<name>A0A9X1CRA6_NEIEL</name>
<sequence length="63" mass="7327">MKHRCKNCNKLLAIGTGKFEIRCPRCKTINTICSLTTDNTPKLSDNHSEHRECRFTFDIQETK</sequence>
<evidence type="ECO:0000313" key="1">
    <source>
        <dbReference type="EMBL" id="MBS9339992.1"/>
    </source>
</evidence>
<evidence type="ECO:0000313" key="2">
    <source>
        <dbReference type="Proteomes" id="UP000708805"/>
    </source>
</evidence>
<organism evidence="1 2">
    <name type="scientific">Neisseria elongata subsp. nitroreducens</name>
    <dbReference type="NCBI Taxonomy" id="90367"/>
    <lineage>
        <taxon>Bacteria</taxon>
        <taxon>Pseudomonadati</taxon>
        <taxon>Pseudomonadota</taxon>
        <taxon>Betaproteobacteria</taxon>
        <taxon>Neisseriales</taxon>
        <taxon>Neisseriaceae</taxon>
        <taxon>Neisseria</taxon>
    </lineage>
</organism>
<proteinExistence type="predicted"/>